<keyword evidence="1" id="KW-0812">Transmembrane</keyword>
<feature type="transmembrane region" description="Helical" evidence="1">
    <location>
        <begin position="268"/>
        <end position="288"/>
    </location>
</feature>
<sequence length="302" mass="34387">MSTISRSSSNASSEKAQGYPMLAAQIEQRPEMAIFRRFGGLNAENLLYLQAELVLLEEELQKQQLEDCNSNIEPKTKYARNWYHLRNSRSNGDSRQLDLVHTIRETLWQYSTRRQVDLRGKMLLTLHSDEALIQQSRVLSYPEPDQYDLKYMQRFLHSKHHMDLCLLGPDATIWGSLSEPHSHSPDLASLRPRKKEDPFSNWVVDNAITKLVRCGCACFLRSSRADMRGIIGYEDEKVMQITYWMTSVIASLLPIGSIVILYKVQSMAARLGIIAAFNVLVSLCLSVFTNAKRAEVFAVTAA</sequence>
<dbReference type="InterPro" id="IPR046529">
    <property type="entry name" value="DUF6594"/>
</dbReference>
<keyword evidence="1" id="KW-0472">Membrane</keyword>
<evidence type="ECO:0000256" key="1">
    <source>
        <dbReference type="SAM" id="Phobius"/>
    </source>
</evidence>
<dbReference type="EMBL" id="JAKJXO020000009">
    <property type="protein sequence ID" value="KAL1600692.1"/>
    <property type="molecule type" value="Genomic_DNA"/>
</dbReference>
<accession>A0ABR3R8K8</accession>
<evidence type="ECO:0000313" key="4">
    <source>
        <dbReference type="Proteomes" id="UP001521785"/>
    </source>
</evidence>
<keyword evidence="1" id="KW-1133">Transmembrane helix</keyword>
<comment type="caution">
    <text evidence="3">The sequence shown here is derived from an EMBL/GenBank/DDBJ whole genome shotgun (WGS) entry which is preliminary data.</text>
</comment>
<feature type="domain" description="DUF6594" evidence="2">
    <location>
        <begin position="19"/>
        <end position="302"/>
    </location>
</feature>
<evidence type="ECO:0000313" key="3">
    <source>
        <dbReference type="EMBL" id="KAL1600692.1"/>
    </source>
</evidence>
<name>A0ABR3R8K8_9PLEO</name>
<feature type="transmembrane region" description="Helical" evidence="1">
    <location>
        <begin position="241"/>
        <end position="262"/>
    </location>
</feature>
<dbReference type="PANTHER" id="PTHR34502:SF5">
    <property type="entry name" value="DUF6594 DOMAIN-CONTAINING PROTEIN"/>
    <property type="match status" value="1"/>
</dbReference>
<dbReference type="Proteomes" id="UP001521785">
    <property type="component" value="Unassembled WGS sequence"/>
</dbReference>
<gene>
    <name evidence="3" type="ORF">SLS60_007080</name>
</gene>
<keyword evidence="4" id="KW-1185">Reference proteome</keyword>
<dbReference type="Pfam" id="PF20237">
    <property type="entry name" value="DUF6594"/>
    <property type="match status" value="1"/>
</dbReference>
<protein>
    <recommendedName>
        <fullName evidence="2">DUF6594 domain-containing protein</fullName>
    </recommendedName>
</protein>
<reference evidence="3 4" key="1">
    <citation type="submission" date="2024-02" db="EMBL/GenBank/DDBJ databases">
        <title>De novo assembly and annotation of 12 fungi associated with fruit tree decline syndrome in Ontario, Canada.</title>
        <authorList>
            <person name="Sulman M."/>
            <person name="Ellouze W."/>
            <person name="Ilyukhin E."/>
        </authorList>
    </citation>
    <scope>NUCLEOTIDE SEQUENCE [LARGE SCALE GENOMIC DNA]</scope>
    <source>
        <strain evidence="3 4">M42-189</strain>
    </source>
</reference>
<proteinExistence type="predicted"/>
<dbReference type="PANTHER" id="PTHR34502">
    <property type="entry name" value="DUF6594 DOMAIN-CONTAINING PROTEIN-RELATED"/>
    <property type="match status" value="1"/>
</dbReference>
<organism evidence="3 4">
    <name type="scientific">Paraconiothyrium brasiliense</name>
    <dbReference type="NCBI Taxonomy" id="300254"/>
    <lineage>
        <taxon>Eukaryota</taxon>
        <taxon>Fungi</taxon>
        <taxon>Dikarya</taxon>
        <taxon>Ascomycota</taxon>
        <taxon>Pezizomycotina</taxon>
        <taxon>Dothideomycetes</taxon>
        <taxon>Pleosporomycetidae</taxon>
        <taxon>Pleosporales</taxon>
        <taxon>Massarineae</taxon>
        <taxon>Didymosphaeriaceae</taxon>
        <taxon>Paraconiothyrium</taxon>
    </lineage>
</organism>
<evidence type="ECO:0000259" key="2">
    <source>
        <dbReference type="Pfam" id="PF20237"/>
    </source>
</evidence>